<evidence type="ECO:0000313" key="10">
    <source>
        <dbReference type="Proteomes" id="UP000616724"/>
    </source>
</evidence>
<evidence type="ECO:0000256" key="6">
    <source>
        <dbReference type="PIRSR" id="PIRSR625650-3"/>
    </source>
</evidence>
<dbReference type="GO" id="GO:0008609">
    <property type="term" value="F:alkylglycerone-phosphate synthase activity"/>
    <property type="evidence" value="ECO:0007669"/>
    <property type="project" value="InterPro"/>
</dbReference>
<dbReference type="GO" id="GO:0008610">
    <property type="term" value="P:lipid biosynthetic process"/>
    <property type="evidence" value="ECO:0007669"/>
    <property type="project" value="InterPro"/>
</dbReference>
<dbReference type="Pfam" id="PF01565">
    <property type="entry name" value="FAD_binding_4"/>
    <property type="match status" value="1"/>
</dbReference>
<feature type="binding site" evidence="5">
    <location>
        <position position="410"/>
    </location>
    <ligand>
        <name>substrate</name>
    </ligand>
</feature>
<dbReference type="Gene3D" id="3.30.465.10">
    <property type="match status" value="1"/>
</dbReference>
<dbReference type="InterPro" id="IPR006094">
    <property type="entry name" value="Oxid_FAD_bind_N"/>
</dbReference>
<dbReference type="InterPro" id="IPR016171">
    <property type="entry name" value="Vanillyl_alc_oxidase_C-sub2"/>
</dbReference>
<evidence type="ECO:0000256" key="3">
    <source>
        <dbReference type="ARBA" id="ARBA00022827"/>
    </source>
</evidence>
<comment type="cofactor">
    <cofactor evidence="6">
        <name>FAD</name>
        <dbReference type="ChEBI" id="CHEBI:57692"/>
    </cofactor>
</comment>
<protein>
    <submittedName>
        <fullName evidence="9">Alkyldihydroxyacetonephosphate synthase</fullName>
    </submittedName>
</protein>
<sequence length="546" mass="56863">MTPAGTADRAVPEAPATPVAAAEPMLWSGWGDPARAADLPEPVRKLLQDILGVRAPEAPPVNLEEVRLPAATLPAAVLAELESVLGAGNVRSGDEARVRHTRGKSTPDLMRMRAGDGSDAPDAVLLPGSHDEVLELLRICAAHRVAVVPFGGGTSVVGGLTPAREGHAGVVALDLARLNRLVSVDAESMVAELEPGLRGPQAEELLAAHELTLGHFPQSFEYATLGGFAAARSSGQASAGYGRFDDMVVGMTVATPRGTLDLGRAPKSAAGPDLRQVILGSEGAFGVITSLRLRVRRAPAVRIYEGWRFDSFAAGRAALRRLAQDGPLPTVLRLSDETETMIGLAKPGELGGMSSGAGCLVIAGYEGDPQEAAERRERAAAVLAGLGGTCLGAEPGESWAHGRYSAPYLRDSLLAAGATVETLETAGFWSALPRLYDAVRLALHGALGSPLVMCHISHVYGAGASLYFTVVTAQSEDPLAQWEAAKRSVNEAIVAAGGTISHHHGVGRDHRDAYAAEIGELGVEILRGIKERLDPEGVLNPGVLIP</sequence>
<proteinExistence type="inferred from homology"/>
<dbReference type="Proteomes" id="UP000616724">
    <property type="component" value="Unassembled WGS sequence"/>
</dbReference>
<dbReference type="Gene3D" id="3.30.300.330">
    <property type="match status" value="1"/>
</dbReference>
<feature type="binding site" evidence="6">
    <location>
        <begin position="282"/>
        <end position="288"/>
    </location>
    <ligand>
        <name>FAD</name>
        <dbReference type="ChEBI" id="CHEBI:57692"/>
    </ligand>
</feature>
<reference evidence="9 10" key="1">
    <citation type="submission" date="2021-01" db="EMBL/GenBank/DDBJ databases">
        <title>Whole genome shotgun sequence of Planobispora longispora NBRC 13918.</title>
        <authorList>
            <person name="Komaki H."/>
            <person name="Tamura T."/>
        </authorList>
    </citation>
    <scope>NUCLEOTIDE SEQUENCE [LARGE SCALE GENOMIC DNA]</scope>
    <source>
        <strain evidence="9 10">NBRC 13918</strain>
    </source>
</reference>
<evidence type="ECO:0000256" key="5">
    <source>
        <dbReference type="PIRSR" id="PIRSR625650-2"/>
    </source>
</evidence>
<comment type="caution">
    <text evidence="9">The sequence shown here is derived from an EMBL/GenBank/DDBJ whole genome shotgun (WGS) entry which is preliminary data.</text>
</comment>
<dbReference type="InterPro" id="IPR016164">
    <property type="entry name" value="FAD-linked_Oxase-like_C"/>
</dbReference>
<keyword evidence="3 6" id="KW-0274">FAD</keyword>
<dbReference type="InterPro" id="IPR016169">
    <property type="entry name" value="FAD-bd_PCMH_sub2"/>
</dbReference>
<dbReference type="Gene3D" id="3.30.70.3450">
    <property type="match status" value="1"/>
</dbReference>
<dbReference type="AlphaFoldDB" id="A0A8J3W5P1"/>
<dbReference type="InterPro" id="IPR025650">
    <property type="entry name" value="Alkyl-DHAP_Synthase"/>
</dbReference>
<dbReference type="SUPFAM" id="SSF56176">
    <property type="entry name" value="FAD-binding/transporter-associated domain-like"/>
    <property type="match status" value="1"/>
</dbReference>
<dbReference type="Pfam" id="PF02913">
    <property type="entry name" value="FAD-oxidase_C"/>
    <property type="match status" value="1"/>
</dbReference>
<dbReference type="InterPro" id="IPR036318">
    <property type="entry name" value="FAD-bd_PCMH-like_sf"/>
</dbReference>
<gene>
    <name evidence="9" type="ORF">Plo01_31120</name>
</gene>
<dbReference type="SUPFAM" id="SSF55103">
    <property type="entry name" value="FAD-linked oxidases, C-terminal domain"/>
    <property type="match status" value="1"/>
</dbReference>
<dbReference type="PANTHER" id="PTHR46568">
    <property type="entry name" value="ALKYLDIHYDROXYACETONEPHOSPHATE SYNTHASE, PEROXISOMAL"/>
    <property type="match status" value="1"/>
</dbReference>
<dbReference type="InterPro" id="IPR004113">
    <property type="entry name" value="FAD-bd_oxidored_4_C"/>
</dbReference>
<comment type="similarity">
    <text evidence="1">Belongs to the FAD-binding oxidoreductase/transferase type 4 family.</text>
</comment>
<accession>A0A8J3W5P1</accession>
<dbReference type="EMBL" id="BOOH01000021">
    <property type="protein sequence ID" value="GIH76683.1"/>
    <property type="molecule type" value="Genomic_DNA"/>
</dbReference>
<evidence type="ECO:0000313" key="9">
    <source>
        <dbReference type="EMBL" id="GIH76683.1"/>
    </source>
</evidence>
<dbReference type="GO" id="GO:0071949">
    <property type="term" value="F:FAD binding"/>
    <property type="evidence" value="ECO:0007669"/>
    <property type="project" value="InterPro"/>
</dbReference>
<dbReference type="Gene3D" id="1.10.45.10">
    <property type="entry name" value="Vanillyl-alcohol Oxidase, Chain A, domain 4"/>
    <property type="match status" value="1"/>
</dbReference>
<evidence type="ECO:0000256" key="4">
    <source>
        <dbReference type="PIRSR" id="PIRSR625650-1"/>
    </source>
</evidence>
<feature type="binding site" evidence="6">
    <location>
        <begin position="149"/>
        <end position="155"/>
    </location>
    <ligand>
        <name>FAD</name>
        <dbReference type="ChEBI" id="CHEBI:57692"/>
    </ligand>
</feature>
<evidence type="ECO:0000259" key="8">
    <source>
        <dbReference type="PROSITE" id="PS51387"/>
    </source>
</evidence>
<dbReference type="PANTHER" id="PTHR46568:SF1">
    <property type="entry name" value="ALKYLDIHYDROXYACETONEPHOSPHATE SYNTHASE, PEROXISOMAL"/>
    <property type="match status" value="1"/>
</dbReference>
<feature type="domain" description="FAD-binding PCMH-type" evidence="8">
    <location>
        <begin position="117"/>
        <end position="298"/>
    </location>
</feature>
<keyword evidence="10" id="KW-1185">Reference proteome</keyword>
<feature type="site" description="Important for enzyme activity" evidence="7">
    <location>
        <position position="333"/>
    </location>
</feature>
<evidence type="ECO:0000256" key="7">
    <source>
        <dbReference type="PIRSR" id="PIRSR625650-4"/>
    </source>
</evidence>
<organism evidence="9 10">
    <name type="scientific">Planobispora longispora</name>
    <dbReference type="NCBI Taxonomy" id="28887"/>
    <lineage>
        <taxon>Bacteria</taxon>
        <taxon>Bacillati</taxon>
        <taxon>Actinomycetota</taxon>
        <taxon>Actinomycetes</taxon>
        <taxon>Streptosporangiales</taxon>
        <taxon>Streptosporangiaceae</taxon>
        <taxon>Planobispora</taxon>
    </lineage>
</organism>
<keyword evidence="2" id="KW-0285">Flavoprotein</keyword>
<name>A0A8J3W5P1_9ACTN</name>
<dbReference type="PROSITE" id="PS51387">
    <property type="entry name" value="FAD_PCMH"/>
    <property type="match status" value="1"/>
</dbReference>
<evidence type="ECO:0000256" key="2">
    <source>
        <dbReference type="ARBA" id="ARBA00022630"/>
    </source>
</evidence>
<evidence type="ECO:0000256" key="1">
    <source>
        <dbReference type="ARBA" id="ARBA00008000"/>
    </source>
</evidence>
<feature type="active site" description="Proton donor/acceptor" evidence="4">
    <location>
        <position position="467"/>
    </location>
</feature>
<dbReference type="InterPro" id="IPR016166">
    <property type="entry name" value="FAD-bd_PCMH"/>
</dbReference>